<organism evidence="1">
    <name type="scientific">bioreactor metagenome</name>
    <dbReference type="NCBI Taxonomy" id="1076179"/>
    <lineage>
        <taxon>unclassified sequences</taxon>
        <taxon>metagenomes</taxon>
        <taxon>ecological metagenomes</taxon>
    </lineage>
</organism>
<name>A0A645I492_9ZZZZ</name>
<dbReference type="EMBL" id="VSSQ01106178">
    <property type="protein sequence ID" value="MPN45930.1"/>
    <property type="molecule type" value="Genomic_DNA"/>
</dbReference>
<protein>
    <recommendedName>
        <fullName evidence="2">DUF4468 domain-containing protein</fullName>
    </recommendedName>
</protein>
<sequence length="136" mass="15198">MLYKWGKDNYAGNPLLSGIRFDDKARSITVGSKIELLLPQNSNGVREKVVMNYRFDATITNAGCMLVVRDVTYQNSQSPNSSFFPKTFTAEETITSTAISAASGLDKEFKTNTQKSTLFYLNGLYNELSKIFNLSK</sequence>
<dbReference type="AlphaFoldDB" id="A0A645I492"/>
<comment type="caution">
    <text evidence="1">The sequence shown here is derived from an EMBL/GenBank/DDBJ whole genome shotgun (WGS) entry which is preliminary data.</text>
</comment>
<evidence type="ECO:0000313" key="1">
    <source>
        <dbReference type="EMBL" id="MPN45930.1"/>
    </source>
</evidence>
<dbReference type="Gene3D" id="3.30.530.80">
    <property type="match status" value="1"/>
</dbReference>
<evidence type="ECO:0008006" key="2">
    <source>
        <dbReference type="Google" id="ProtNLM"/>
    </source>
</evidence>
<reference evidence="1" key="1">
    <citation type="submission" date="2019-08" db="EMBL/GenBank/DDBJ databases">
        <authorList>
            <person name="Kucharzyk K."/>
            <person name="Murdoch R.W."/>
            <person name="Higgins S."/>
            <person name="Loffler F."/>
        </authorList>
    </citation>
    <scope>NUCLEOTIDE SEQUENCE</scope>
</reference>
<proteinExistence type="predicted"/>
<gene>
    <name evidence="1" type="ORF">SDC9_193509</name>
</gene>
<accession>A0A645I492</accession>